<protein>
    <submittedName>
        <fullName evidence="2">Uncharacterized protein</fullName>
    </submittedName>
</protein>
<gene>
    <name evidence="2" type="ORF">MIND_01312500</name>
</gene>
<comment type="caution">
    <text evidence="2">The sequence shown here is derived from an EMBL/GenBank/DDBJ whole genome shotgun (WGS) entry which is preliminary data.</text>
</comment>
<accession>A0A8H6VUM8</accession>
<dbReference type="Proteomes" id="UP000636479">
    <property type="component" value="Unassembled WGS sequence"/>
</dbReference>
<dbReference type="RefSeq" id="XP_037214078.1">
    <property type="nucleotide sequence ID" value="XM_037369580.1"/>
</dbReference>
<dbReference type="GeneID" id="59352096"/>
<proteinExistence type="predicted"/>
<feature type="region of interest" description="Disordered" evidence="1">
    <location>
        <begin position="354"/>
        <end position="416"/>
    </location>
</feature>
<feature type="compositionally biased region" description="Low complexity" evidence="1">
    <location>
        <begin position="458"/>
        <end position="467"/>
    </location>
</feature>
<organism evidence="2 3">
    <name type="scientific">Mycena indigotica</name>
    <dbReference type="NCBI Taxonomy" id="2126181"/>
    <lineage>
        <taxon>Eukaryota</taxon>
        <taxon>Fungi</taxon>
        <taxon>Dikarya</taxon>
        <taxon>Basidiomycota</taxon>
        <taxon>Agaricomycotina</taxon>
        <taxon>Agaricomycetes</taxon>
        <taxon>Agaricomycetidae</taxon>
        <taxon>Agaricales</taxon>
        <taxon>Marasmiineae</taxon>
        <taxon>Mycenaceae</taxon>
        <taxon>Mycena</taxon>
    </lineage>
</organism>
<reference evidence="2" key="1">
    <citation type="submission" date="2020-05" db="EMBL/GenBank/DDBJ databases">
        <title>Mycena genomes resolve the evolution of fungal bioluminescence.</title>
        <authorList>
            <person name="Tsai I.J."/>
        </authorList>
    </citation>
    <scope>NUCLEOTIDE SEQUENCE</scope>
    <source>
        <strain evidence="2">171206Taipei</strain>
    </source>
</reference>
<evidence type="ECO:0000313" key="3">
    <source>
        <dbReference type="Proteomes" id="UP000636479"/>
    </source>
</evidence>
<keyword evidence="3" id="KW-1185">Reference proteome</keyword>
<feature type="region of interest" description="Disordered" evidence="1">
    <location>
        <begin position="438"/>
        <end position="472"/>
    </location>
</feature>
<feature type="region of interest" description="Disordered" evidence="1">
    <location>
        <begin position="34"/>
        <end position="95"/>
    </location>
</feature>
<feature type="compositionally biased region" description="Basic and acidic residues" evidence="1">
    <location>
        <begin position="354"/>
        <end position="363"/>
    </location>
</feature>
<evidence type="ECO:0000256" key="1">
    <source>
        <dbReference type="SAM" id="MobiDB-lite"/>
    </source>
</evidence>
<evidence type="ECO:0000313" key="2">
    <source>
        <dbReference type="EMBL" id="KAF7290718.1"/>
    </source>
</evidence>
<feature type="compositionally biased region" description="Low complexity" evidence="1">
    <location>
        <begin position="39"/>
        <end position="54"/>
    </location>
</feature>
<sequence>MLASKPSPDRSSVVLPAALSLPASIITTAFQRTSHRTATTLPSPKRRSSSTTTLTHRRLSDSREWVPRPTASVSRPPCRFPRPRRPATTITFSSSNTPPALADVWPRMHRQYLLQLLSQLCSPSTSPPTTVYVSIGLQDEGAFAFTQYDSVEQALAGVDFGGGEARQSRVTPDRVWAAAQFLAGQPMPCIRHLVLVAASPLPAKSTPVDPWHAVESLLVKEHVYLQLALTANLQEGPLVRLFERTLRAQRHTEEPLWLKTYATDIFCRLSVLKRPEAQGCEVLRPSNEDPARHALLPVPPDLAPLLHPNANDPMPPLVSRIQQKHGINRKKHGYSEGPAKMLFLVDDGTSEMAEYRPEVGGEPRKRRRKAATKPKAPPKPKGPPKTPRGRKKAQSAAPQTPFPDPWASPSVDAVPPGQDALAAMQALPDDPYFVLVEGSGSGSSSSAYSPHVPVTPDAAPNGPLEEPGPGPAVVSDSQPMFDYELEGSLHYHYGGHPAHGVYYDVDGYARDLELTYAYAYASGHAGWPTSELYNEQLPLLAQNPLDGEELEHADASLAPNTLDEMVPRTFVREPEYELDVNTGLPAGGHQARMSSSLAGWAG</sequence>
<dbReference type="OrthoDB" id="3263163at2759"/>
<dbReference type="AlphaFoldDB" id="A0A8H6VUM8"/>
<name>A0A8H6VUM8_9AGAR</name>
<dbReference type="EMBL" id="JACAZF010000014">
    <property type="protein sequence ID" value="KAF7290718.1"/>
    <property type="molecule type" value="Genomic_DNA"/>
</dbReference>
<feature type="compositionally biased region" description="Basic residues" evidence="1">
    <location>
        <begin position="364"/>
        <end position="378"/>
    </location>
</feature>